<name>A0A0F9XFP1_9ZZZZ</name>
<organism evidence="1">
    <name type="scientific">marine sediment metagenome</name>
    <dbReference type="NCBI Taxonomy" id="412755"/>
    <lineage>
        <taxon>unclassified sequences</taxon>
        <taxon>metagenomes</taxon>
        <taxon>ecological metagenomes</taxon>
    </lineage>
</organism>
<gene>
    <name evidence="1" type="ORF">LCGC14_0225960</name>
</gene>
<evidence type="ECO:0000313" key="1">
    <source>
        <dbReference type="EMBL" id="KKN90653.1"/>
    </source>
</evidence>
<reference evidence="1" key="1">
    <citation type="journal article" date="2015" name="Nature">
        <title>Complex archaea that bridge the gap between prokaryotes and eukaryotes.</title>
        <authorList>
            <person name="Spang A."/>
            <person name="Saw J.H."/>
            <person name="Jorgensen S.L."/>
            <person name="Zaremba-Niedzwiedzka K."/>
            <person name="Martijn J."/>
            <person name="Lind A.E."/>
            <person name="van Eijk R."/>
            <person name="Schleper C."/>
            <person name="Guy L."/>
            <person name="Ettema T.J."/>
        </authorList>
    </citation>
    <scope>NUCLEOTIDE SEQUENCE</scope>
</reference>
<accession>A0A0F9XFP1</accession>
<proteinExistence type="predicted"/>
<dbReference type="AlphaFoldDB" id="A0A0F9XFP1"/>
<sequence length="399" mass="45223">MIDVTVECVVDEIGATTLHGWNSARLFKYDNVLYFAANEIQTPENSGDVWRDHGVIFRRDLSAGGSWEQMAVIDPRVYTSCIDHLGRFWTVSPRHFNYVTLWRSEPGMDLDTWTRCYDGTCAYLGTGVDAAGNHLLIHTEDCNHMPRFPNAMICVFYDAAADSWRKSRFEMPEGRFGYVGIIVRGRKALVVLQSTQLDPAVEPNEPHYNWRLVKLARCDDLMEGQWTVQPWLMRTFGQTKLWDMVEAADGSILVAYKHRGGDESYEATQETPFAFYISRISPDLSVETFEPGIDVESARMFLGSDGRWYLAGRATGAERLHLWRLDEADGFKVTANWDLPGTERLKGGLLHTLRPDRVGGDGDGDTIHLVTSDRTRVAFDDTCDRFAMVHARFDLPTSS</sequence>
<protein>
    <submittedName>
        <fullName evidence="1">Uncharacterized protein</fullName>
    </submittedName>
</protein>
<comment type="caution">
    <text evidence="1">The sequence shown here is derived from an EMBL/GenBank/DDBJ whole genome shotgun (WGS) entry which is preliminary data.</text>
</comment>
<dbReference type="EMBL" id="LAZR01000108">
    <property type="protein sequence ID" value="KKN90653.1"/>
    <property type="molecule type" value="Genomic_DNA"/>
</dbReference>